<feature type="transmembrane region" description="Helical" evidence="1">
    <location>
        <begin position="182"/>
        <end position="202"/>
    </location>
</feature>
<evidence type="ECO:0000313" key="3">
    <source>
        <dbReference type="Proteomes" id="UP000295573"/>
    </source>
</evidence>
<dbReference type="Proteomes" id="UP000295573">
    <property type="component" value="Unassembled WGS sequence"/>
</dbReference>
<evidence type="ECO:0000313" key="2">
    <source>
        <dbReference type="EMBL" id="TCO45048.1"/>
    </source>
</evidence>
<accession>A0A4R2IM80</accession>
<keyword evidence="3" id="KW-1185">Reference proteome</keyword>
<gene>
    <name evidence="2" type="ORF">EV646_109223</name>
</gene>
<proteinExistence type="predicted"/>
<feature type="transmembrane region" description="Helical" evidence="1">
    <location>
        <begin position="155"/>
        <end position="176"/>
    </location>
</feature>
<protein>
    <submittedName>
        <fullName evidence="2">Uncharacterized protein</fullName>
    </submittedName>
</protein>
<dbReference type="OrthoDB" id="9795324at2"/>
<sequence length="214" mass="23268">MPTADPDDPDEKRDETGDDLRDLNLDLTVSRINDVVVHHQLHPNEPLDAGDMAGDDMRTIAAHALVTIGRDPAVGNYLARPRSVLSRLIAFILGCALVTGLYLGFGWAGVFGAGYLVGPLVAPGASLVLARRIFSWVYSVRLPKRRADGLTVLNYFTTGLGLTVCTIFTATGSWLAEHGLPFTIPFIVLVFVLVVTPMYYLVVREDYDEADPPG</sequence>
<keyword evidence="1" id="KW-0472">Membrane</keyword>
<feature type="transmembrane region" description="Helical" evidence="1">
    <location>
        <begin position="113"/>
        <end position="134"/>
    </location>
</feature>
<keyword evidence="1" id="KW-0812">Transmembrane</keyword>
<name>A0A4R2IM80_9ACTN</name>
<evidence type="ECO:0000256" key="1">
    <source>
        <dbReference type="SAM" id="Phobius"/>
    </source>
</evidence>
<feature type="transmembrane region" description="Helical" evidence="1">
    <location>
        <begin position="88"/>
        <end position="107"/>
    </location>
</feature>
<dbReference type="RefSeq" id="WP_132152779.1">
    <property type="nucleotide sequence ID" value="NZ_SLWR01000009.1"/>
</dbReference>
<dbReference type="AlphaFoldDB" id="A0A4R2IM80"/>
<organism evidence="2 3">
    <name type="scientific">Kribbella antiqua</name>
    <dbReference type="NCBI Taxonomy" id="2512217"/>
    <lineage>
        <taxon>Bacteria</taxon>
        <taxon>Bacillati</taxon>
        <taxon>Actinomycetota</taxon>
        <taxon>Actinomycetes</taxon>
        <taxon>Propionibacteriales</taxon>
        <taxon>Kribbellaceae</taxon>
        <taxon>Kribbella</taxon>
    </lineage>
</organism>
<reference evidence="2 3" key="1">
    <citation type="journal article" date="2015" name="Stand. Genomic Sci.">
        <title>Genomic Encyclopedia of Bacterial and Archaeal Type Strains, Phase III: the genomes of soil and plant-associated and newly described type strains.</title>
        <authorList>
            <person name="Whitman W.B."/>
            <person name="Woyke T."/>
            <person name="Klenk H.P."/>
            <person name="Zhou Y."/>
            <person name="Lilburn T.G."/>
            <person name="Beck B.J."/>
            <person name="De Vos P."/>
            <person name="Vandamme P."/>
            <person name="Eisen J.A."/>
            <person name="Garrity G."/>
            <person name="Hugenholtz P."/>
            <person name="Kyrpides N.C."/>
        </authorList>
    </citation>
    <scope>NUCLEOTIDE SEQUENCE [LARGE SCALE GENOMIC DNA]</scope>
    <source>
        <strain evidence="2 3">VKM Ac-2541</strain>
    </source>
</reference>
<dbReference type="EMBL" id="SLWR01000009">
    <property type="protein sequence ID" value="TCO45048.1"/>
    <property type="molecule type" value="Genomic_DNA"/>
</dbReference>
<keyword evidence="1" id="KW-1133">Transmembrane helix</keyword>
<comment type="caution">
    <text evidence="2">The sequence shown here is derived from an EMBL/GenBank/DDBJ whole genome shotgun (WGS) entry which is preliminary data.</text>
</comment>